<reference evidence="10 11" key="2">
    <citation type="submission" date="2014-09" db="EMBL/GenBank/DDBJ databases">
        <authorList>
            <consortium name="NBRP consortium"/>
            <person name="Sawabe T."/>
            <person name="Meirelles P."/>
            <person name="Nakanishi M."/>
            <person name="Sayaka M."/>
            <person name="Hattori M."/>
            <person name="Ohkuma M."/>
        </authorList>
    </citation>
    <scope>NUCLEOTIDE SEQUENCE [LARGE SCALE GENOMIC DNA]</scope>
    <source>
        <strain evidence="10 11">JCM 19240</strain>
    </source>
</reference>
<keyword evidence="3" id="KW-0216">Detoxification</keyword>
<dbReference type="AlphaFoldDB" id="A0A090TAB5"/>
<dbReference type="GO" id="GO:0009636">
    <property type="term" value="P:response to toxic substance"/>
    <property type="evidence" value="ECO:0007669"/>
    <property type="project" value="UniProtKB-KW"/>
</dbReference>
<keyword evidence="7" id="KW-0503">Monooxygenase</keyword>
<accession>A0A090TAB5</accession>
<dbReference type="Gene3D" id="3.20.20.70">
    <property type="entry name" value="Aldolase class I"/>
    <property type="match status" value="1"/>
</dbReference>
<keyword evidence="4" id="KW-0285">Flavoprotein</keyword>
<comment type="caution">
    <text evidence="10">The sequence shown here is derived from an EMBL/GenBank/DDBJ whole genome shotgun (WGS) entry which is preliminary data.</text>
</comment>
<name>A0A090TAB5_9VIBR</name>
<dbReference type="Proteomes" id="UP000029224">
    <property type="component" value="Unassembled WGS sequence"/>
</dbReference>
<evidence type="ECO:0000256" key="4">
    <source>
        <dbReference type="ARBA" id="ARBA00022630"/>
    </source>
</evidence>
<sequence length="223" mass="23758">MKPFKPPVVSFHFGLPSPELVARIKSWGSVILSSATTVEEGIWLQSNGVDMVIAQGIEAGGHRAMFLTQDLSSQMTTNDLVSELRQHLTVSIIAAGGIGSRSDAERLMAMGCCGVQIGTAFLLCDEAKTSQVHRSAIQSGDSKTEVTNVFSGRPARGIINKVMLEQGFISSNAPCFPYASIAMAPLRAKAESQENSDFSPLWAGMNTKGCRQSSAAHILQALS</sequence>
<evidence type="ECO:0000313" key="11">
    <source>
        <dbReference type="Proteomes" id="UP000029224"/>
    </source>
</evidence>
<comment type="catalytic activity">
    <reaction evidence="9">
        <text>3 propionate 3-nitronate + 3 O2 + H2O = 3 3-oxopropanoate + 2 nitrate + nitrite + H2O2 + 3 H(+)</text>
        <dbReference type="Rhea" id="RHEA:57332"/>
        <dbReference type="ChEBI" id="CHEBI:15377"/>
        <dbReference type="ChEBI" id="CHEBI:15378"/>
        <dbReference type="ChEBI" id="CHEBI:15379"/>
        <dbReference type="ChEBI" id="CHEBI:16240"/>
        <dbReference type="ChEBI" id="CHEBI:16301"/>
        <dbReference type="ChEBI" id="CHEBI:17632"/>
        <dbReference type="ChEBI" id="CHEBI:33190"/>
        <dbReference type="ChEBI" id="CHEBI:136067"/>
    </reaction>
</comment>
<evidence type="ECO:0000313" key="10">
    <source>
        <dbReference type="EMBL" id="GAL35679.1"/>
    </source>
</evidence>
<evidence type="ECO:0000256" key="2">
    <source>
        <dbReference type="ARBA" id="ARBA00009881"/>
    </source>
</evidence>
<reference evidence="10 11" key="1">
    <citation type="submission" date="2014-09" db="EMBL/GenBank/DDBJ databases">
        <title>Vibrio maritimus JCM 19240. (C210) whole genome shotgun sequence.</title>
        <authorList>
            <person name="Sawabe T."/>
            <person name="Meirelles P."/>
            <person name="Nakanishi M."/>
            <person name="Sayaka M."/>
            <person name="Hattori M."/>
            <person name="Ohkuma M."/>
        </authorList>
    </citation>
    <scope>NUCLEOTIDE SEQUENCE [LARGE SCALE GENOMIC DNA]</scope>
    <source>
        <strain evidence="10 11">JCM 19240</strain>
    </source>
</reference>
<keyword evidence="6 10" id="KW-0560">Oxidoreductase</keyword>
<dbReference type="InterPro" id="IPR004136">
    <property type="entry name" value="NMO"/>
</dbReference>
<evidence type="ECO:0000256" key="8">
    <source>
        <dbReference type="ARBA" id="ARBA00031155"/>
    </source>
</evidence>
<dbReference type="EMBL" id="BBMT01000007">
    <property type="protein sequence ID" value="GAL35679.1"/>
    <property type="molecule type" value="Genomic_DNA"/>
</dbReference>
<evidence type="ECO:0000256" key="7">
    <source>
        <dbReference type="ARBA" id="ARBA00023033"/>
    </source>
</evidence>
<dbReference type="SUPFAM" id="SSF51412">
    <property type="entry name" value="Inosine monophosphate dehydrogenase (IMPDH)"/>
    <property type="match status" value="1"/>
</dbReference>
<dbReference type="GO" id="GO:0018580">
    <property type="term" value="F:nitronate monooxygenase activity"/>
    <property type="evidence" value="ECO:0007669"/>
    <property type="project" value="InterPro"/>
</dbReference>
<evidence type="ECO:0000256" key="3">
    <source>
        <dbReference type="ARBA" id="ARBA00022575"/>
    </source>
</evidence>
<evidence type="ECO:0000256" key="6">
    <source>
        <dbReference type="ARBA" id="ARBA00023002"/>
    </source>
</evidence>
<evidence type="ECO:0000256" key="1">
    <source>
        <dbReference type="ARBA" id="ARBA00001917"/>
    </source>
</evidence>
<dbReference type="Pfam" id="PF03060">
    <property type="entry name" value="NMO"/>
    <property type="match status" value="1"/>
</dbReference>
<proteinExistence type="inferred from homology"/>
<evidence type="ECO:0000256" key="9">
    <source>
        <dbReference type="ARBA" id="ARBA00049401"/>
    </source>
</evidence>
<dbReference type="InterPro" id="IPR013785">
    <property type="entry name" value="Aldolase_TIM"/>
</dbReference>
<comment type="similarity">
    <text evidence="2">Belongs to the nitronate monooxygenase family. NMO class I subfamily.</text>
</comment>
<dbReference type="CDD" id="cd04730">
    <property type="entry name" value="NPD_like"/>
    <property type="match status" value="1"/>
</dbReference>
<keyword evidence="5" id="KW-0288">FMN</keyword>
<protein>
    <recommendedName>
        <fullName evidence="8">Propionate 3-nitronate monooxygenase</fullName>
    </recommendedName>
</protein>
<evidence type="ECO:0000256" key="5">
    <source>
        <dbReference type="ARBA" id="ARBA00022643"/>
    </source>
</evidence>
<gene>
    <name evidence="10" type="ORF">JCM19240_526</name>
</gene>
<dbReference type="PANTHER" id="PTHR42747:SF3">
    <property type="entry name" value="NITRONATE MONOOXYGENASE-RELATED"/>
    <property type="match status" value="1"/>
</dbReference>
<comment type="cofactor">
    <cofactor evidence="1">
        <name>FMN</name>
        <dbReference type="ChEBI" id="CHEBI:58210"/>
    </cofactor>
</comment>
<dbReference type="PANTHER" id="PTHR42747">
    <property type="entry name" value="NITRONATE MONOOXYGENASE-RELATED"/>
    <property type="match status" value="1"/>
</dbReference>
<keyword evidence="11" id="KW-1185">Reference proteome</keyword>
<organism evidence="10 11">
    <name type="scientific">Vibrio maritimus</name>
    <dbReference type="NCBI Taxonomy" id="990268"/>
    <lineage>
        <taxon>Bacteria</taxon>
        <taxon>Pseudomonadati</taxon>
        <taxon>Pseudomonadota</taxon>
        <taxon>Gammaproteobacteria</taxon>
        <taxon>Vibrionales</taxon>
        <taxon>Vibrionaceae</taxon>
        <taxon>Vibrio</taxon>
    </lineage>
</organism>